<dbReference type="GO" id="GO:0003700">
    <property type="term" value="F:DNA-binding transcription factor activity"/>
    <property type="evidence" value="ECO:0007669"/>
    <property type="project" value="InterPro"/>
</dbReference>
<evidence type="ECO:0000313" key="6">
    <source>
        <dbReference type="Proteomes" id="UP000319213"/>
    </source>
</evidence>
<feature type="domain" description="HTH gntR-type" evidence="4">
    <location>
        <begin position="11"/>
        <end position="79"/>
    </location>
</feature>
<evidence type="ECO:0000259" key="4">
    <source>
        <dbReference type="PROSITE" id="PS50949"/>
    </source>
</evidence>
<dbReference type="InterPro" id="IPR036388">
    <property type="entry name" value="WH-like_DNA-bd_sf"/>
</dbReference>
<sequence>MLLTLDLNDPRPLHEQIAEAVRRAIALGDVRPGDRLPPARDLAAALGVNTNTALRALRELRDEGVLEFRRGRGVSVLRAPEPREVLRDRVTALLEEAERYGYRVDEVIEIVRELAEAKEGRR</sequence>
<dbReference type="GO" id="GO:0003677">
    <property type="term" value="F:DNA binding"/>
    <property type="evidence" value="ECO:0007669"/>
    <property type="project" value="UniProtKB-KW"/>
</dbReference>
<dbReference type="PANTHER" id="PTHR38445:SF7">
    <property type="entry name" value="GNTR-FAMILY TRANSCRIPTIONAL REGULATOR"/>
    <property type="match status" value="1"/>
</dbReference>
<keyword evidence="2" id="KW-0238">DNA-binding</keyword>
<keyword evidence="3" id="KW-0804">Transcription</keyword>
<name>A0A543ITF8_9ACTN</name>
<dbReference type="CDD" id="cd07377">
    <property type="entry name" value="WHTH_GntR"/>
    <property type="match status" value="1"/>
</dbReference>
<keyword evidence="1" id="KW-0805">Transcription regulation</keyword>
<dbReference type="SUPFAM" id="SSF46785">
    <property type="entry name" value="Winged helix' DNA-binding domain"/>
    <property type="match status" value="1"/>
</dbReference>
<accession>A0A543ITF8</accession>
<dbReference type="AlphaFoldDB" id="A0A543ITF8"/>
<dbReference type="EMBL" id="VFPQ01000001">
    <property type="protein sequence ID" value="TQM73843.1"/>
    <property type="molecule type" value="Genomic_DNA"/>
</dbReference>
<dbReference type="RefSeq" id="WP_189136227.1">
    <property type="nucleotide sequence ID" value="NZ_BMPV01000004.1"/>
</dbReference>
<dbReference type="PANTHER" id="PTHR38445">
    <property type="entry name" value="HTH-TYPE TRANSCRIPTIONAL REPRESSOR YTRA"/>
    <property type="match status" value="1"/>
</dbReference>
<dbReference type="Proteomes" id="UP000319213">
    <property type="component" value="Unassembled WGS sequence"/>
</dbReference>
<keyword evidence="6" id="KW-1185">Reference proteome</keyword>
<evidence type="ECO:0000256" key="2">
    <source>
        <dbReference type="ARBA" id="ARBA00023125"/>
    </source>
</evidence>
<dbReference type="InterPro" id="IPR036390">
    <property type="entry name" value="WH_DNA-bd_sf"/>
</dbReference>
<comment type="caution">
    <text evidence="5">The sequence shown here is derived from an EMBL/GenBank/DDBJ whole genome shotgun (WGS) entry which is preliminary data.</text>
</comment>
<gene>
    <name evidence="5" type="ORF">FHX40_0498</name>
</gene>
<reference evidence="5 6" key="1">
    <citation type="submission" date="2019-06" db="EMBL/GenBank/DDBJ databases">
        <title>Sequencing the genomes of 1000 actinobacteria strains.</title>
        <authorList>
            <person name="Klenk H.-P."/>
        </authorList>
    </citation>
    <scope>NUCLEOTIDE SEQUENCE [LARGE SCALE GENOMIC DNA]</scope>
    <source>
        <strain evidence="5 6">DSM 43186</strain>
    </source>
</reference>
<dbReference type="Gene3D" id="1.10.10.10">
    <property type="entry name" value="Winged helix-like DNA-binding domain superfamily/Winged helix DNA-binding domain"/>
    <property type="match status" value="1"/>
</dbReference>
<dbReference type="Pfam" id="PF00392">
    <property type="entry name" value="GntR"/>
    <property type="match status" value="1"/>
</dbReference>
<evidence type="ECO:0000256" key="1">
    <source>
        <dbReference type="ARBA" id="ARBA00023015"/>
    </source>
</evidence>
<evidence type="ECO:0000313" key="5">
    <source>
        <dbReference type="EMBL" id="TQM73843.1"/>
    </source>
</evidence>
<proteinExistence type="predicted"/>
<dbReference type="SMART" id="SM00345">
    <property type="entry name" value="HTH_GNTR"/>
    <property type="match status" value="1"/>
</dbReference>
<dbReference type="PROSITE" id="PS50949">
    <property type="entry name" value="HTH_GNTR"/>
    <property type="match status" value="1"/>
</dbReference>
<dbReference type="InterPro" id="IPR000524">
    <property type="entry name" value="Tscrpt_reg_HTH_GntR"/>
</dbReference>
<protein>
    <submittedName>
        <fullName evidence="5">GntR family transcriptional regulator</fullName>
    </submittedName>
</protein>
<evidence type="ECO:0000256" key="3">
    <source>
        <dbReference type="ARBA" id="ARBA00023163"/>
    </source>
</evidence>
<organism evidence="5 6">
    <name type="scientific">Thermopolyspora flexuosa</name>
    <dbReference type="NCBI Taxonomy" id="103836"/>
    <lineage>
        <taxon>Bacteria</taxon>
        <taxon>Bacillati</taxon>
        <taxon>Actinomycetota</taxon>
        <taxon>Actinomycetes</taxon>
        <taxon>Streptosporangiales</taxon>
        <taxon>Streptosporangiaceae</taxon>
        <taxon>Thermopolyspora</taxon>
    </lineage>
</organism>